<evidence type="ECO:0000256" key="4">
    <source>
        <dbReference type="ARBA" id="ARBA00022603"/>
    </source>
</evidence>
<evidence type="ECO:0000256" key="7">
    <source>
        <dbReference type="ARBA" id="ARBA00022946"/>
    </source>
</evidence>
<keyword evidence="5 12" id="KW-0808">Transferase</keyword>
<dbReference type="EMBL" id="MRZV01002176">
    <property type="protein sequence ID" value="PIK34438.1"/>
    <property type="molecule type" value="Genomic_DNA"/>
</dbReference>
<comment type="similarity">
    <text evidence="2">Belongs to the class I-like SAM-binding methyltransferase superfamily. RNA methyltransferase RlmE family.</text>
</comment>
<keyword evidence="8" id="KW-0496">Mitochondrion</keyword>
<comment type="subcellular location">
    <subcellularLocation>
        <location evidence="1">Mitochondrion</location>
    </subcellularLocation>
</comment>
<dbReference type="HAMAP" id="MF_01547">
    <property type="entry name" value="RNA_methyltr_E"/>
    <property type="match status" value="1"/>
</dbReference>
<reference evidence="12 13" key="1">
    <citation type="journal article" date="2017" name="PLoS Biol.">
        <title>The sea cucumber genome provides insights into morphological evolution and visceral regeneration.</title>
        <authorList>
            <person name="Zhang X."/>
            <person name="Sun L."/>
            <person name="Yuan J."/>
            <person name="Sun Y."/>
            <person name="Gao Y."/>
            <person name="Zhang L."/>
            <person name="Li S."/>
            <person name="Dai H."/>
            <person name="Hamel J.F."/>
            <person name="Liu C."/>
            <person name="Yu Y."/>
            <person name="Liu S."/>
            <person name="Lin W."/>
            <person name="Guo K."/>
            <person name="Jin S."/>
            <person name="Xu P."/>
            <person name="Storey K.B."/>
            <person name="Huan P."/>
            <person name="Zhang T."/>
            <person name="Zhou Y."/>
            <person name="Zhang J."/>
            <person name="Lin C."/>
            <person name="Li X."/>
            <person name="Xing L."/>
            <person name="Huo D."/>
            <person name="Sun M."/>
            <person name="Wang L."/>
            <person name="Mercier A."/>
            <person name="Li F."/>
            <person name="Yang H."/>
            <person name="Xiang J."/>
        </authorList>
    </citation>
    <scope>NUCLEOTIDE SEQUENCE [LARGE SCALE GENOMIC DNA]</scope>
    <source>
        <strain evidence="12">Shaxun</strain>
        <tissue evidence="12">Muscle</tissue>
    </source>
</reference>
<evidence type="ECO:0000256" key="5">
    <source>
        <dbReference type="ARBA" id="ARBA00022679"/>
    </source>
</evidence>
<dbReference type="Pfam" id="PF01728">
    <property type="entry name" value="FtsJ"/>
    <property type="match status" value="1"/>
</dbReference>
<keyword evidence="6 10" id="KW-0949">S-adenosyl-L-methionine</keyword>
<dbReference type="Proteomes" id="UP000230750">
    <property type="component" value="Unassembled WGS sequence"/>
</dbReference>
<comment type="caution">
    <text evidence="12">The sequence shown here is derived from an EMBL/GenBank/DDBJ whole genome shotgun (WGS) entry which is preliminary data.</text>
</comment>
<evidence type="ECO:0000313" key="13">
    <source>
        <dbReference type="Proteomes" id="UP000230750"/>
    </source>
</evidence>
<proteinExistence type="inferred from homology"/>
<dbReference type="OrthoDB" id="20105at2759"/>
<feature type="domain" description="Ribosomal RNA methyltransferase FtsJ" evidence="11">
    <location>
        <begin position="51"/>
        <end position="236"/>
    </location>
</feature>
<dbReference type="InterPro" id="IPR015507">
    <property type="entry name" value="rRNA-MeTfrase_E"/>
</dbReference>
<evidence type="ECO:0000256" key="1">
    <source>
        <dbReference type="ARBA" id="ARBA00004173"/>
    </source>
</evidence>
<keyword evidence="3" id="KW-0698">rRNA processing</keyword>
<organism evidence="12 13">
    <name type="scientific">Stichopus japonicus</name>
    <name type="common">Sea cucumber</name>
    <dbReference type="NCBI Taxonomy" id="307972"/>
    <lineage>
        <taxon>Eukaryota</taxon>
        <taxon>Metazoa</taxon>
        <taxon>Echinodermata</taxon>
        <taxon>Eleutherozoa</taxon>
        <taxon>Echinozoa</taxon>
        <taxon>Holothuroidea</taxon>
        <taxon>Aspidochirotacea</taxon>
        <taxon>Aspidochirotida</taxon>
        <taxon>Stichopodidae</taxon>
        <taxon>Apostichopus</taxon>
    </lineage>
</organism>
<sequence>MSPKSLILRNLRFIHVPRGGLMKQAKSQSSRQWIARQERDQFVKSAKVQNYRARSAFKLLEIDDSFRILKPGNTVVDVGAAPGSWTQVAVDRVNAIPTDASQPEGMVISVDLLRIPPITGANILDHSDFSHGDVQDKILSLLSGRRVDVVLSDMAPNASGVRSMDHERIVSLFEAAWEFSKEVLTENGHFLGKLWDGEHVRRLKGDLHPFFRSLKVIKPKASRQESSELFLFARGFKRYLLHTSET</sequence>
<dbReference type="STRING" id="307972.A0A2G8JFD4"/>
<dbReference type="PANTHER" id="PTHR10920">
    <property type="entry name" value="RIBOSOMAL RNA METHYLTRANSFERASE"/>
    <property type="match status" value="1"/>
</dbReference>
<keyword evidence="13" id="KW-1185">Reference proteome</keyword>
<dbReference type="GO" id="GO:0008650">
    <property type="term" value="F:rRNA (uridine-2'-O-)-methyltransferase activity"/>
    <property type="evidence" value="ECO:0007669"/>
    <property type="project" value="TreeGrafter"/>
</dbReference>
<dbReference type="PIRSF" id="PIRSF005461">
    <property type="entry name" value="23S_rRNA_mtase"/>
    <property type="match status" value="1"/>
</dbReference>
<keyword evidence="7" id="KW-0809">Transit peptide</keyword>
<accession>A0A2G8JFD4</accession>
<dbReference type="FunFam" id="3.40.50.150:FF:000129">
    <property type="entry name" value="Mitochondrial rRNA methyltransferase 2"/>
    <property type="match status" value="1"/>
</dbReference>
<dbReference type="SUPFAM" id="SSF53335">
    <property type="entry name" value="S-adenosyl-L-methionine-dependent methyltransferases"/>
    <property type="match status" value="1"/>
</dbReference>
<dbReference type="PANTHER" id="PTHR10920:SF18">
    <property type="entry name" value="RRNA METHYLTRANSFERASE 2, MITOCHONDRIAL"/>
    <property type="match status" value="1"/>
</dbReference>
<dbReference type="InterPro" id="IPR050082">
    <property type="entry name" value="RNA_methyltr_RlmE"/>
</dbReference>
<dbReference type="Gene3D" id="3.40.50.150">
    <property type="entry name" value="Vaccinia Virus protein VP39"/>
    <property type="match status" value="1"/>
</dbReference>
<feature type="active site" description="Proton acceptor" evidence="10">
    <location>
        <position position="193"/>
    </location>
</feature>
<name>A0A2G8JFD4_STIJA</name>
<evidence type="ECO:0000256" key="9">
    <source>
        <dbReference type="ARBA" id="ARBA00041184"/>
    </source>
</evidence>
<dbReference type="InterPro" id="IPR002877">
    <property type="entry name" value="RNA_MeTrfase_FtsJ_dom"/>
</dbReference>
<evidence type="ECO:0000259" key="11">
    <source>
        <dbReference type="Pfam" id="PF01728"/>
    </source>
</evidence>
<evidence type="ECO:0000256" key="6">
    <source>
        <dbReference type="ARBA" id="ARBA00022691"/>
    </source>
</evidence>
<keyword evidence="4 12" id="KW-0489">Methyltransferase</keyword>
<evidence type="ECO:0000256" key="2">
    <source>
        <dbReference type="ARBA" id="ARBA00009258"/>
    </source>
</evidence>
<dbReference type="GO" id="GO:1902775">
    <property type="term" value="P:mitochondrial large ribosomal subunit assembly"/>
    <property type="evidence" value="ECO:0007669"/>
    <property type="project" value="UniProtKB-ARBA"/>
</dbReference>
<evidence type="ECO:0000313" key="12">
    <source>
        <dbReference type="EMBL" id="PIK34438.1"/>
    </source>
</evidence>
<evidence type="ECO:0000256" key="8">
    <source>
        <dbReference type="ARBA" id="ARBA00023128"/>
    </source>
</evidence>
<evidence type="ECO:0000256" key="3">
    <source>
        <dbReference type="ARBA" id="ARBA00022552"/>
    </source>
</evidence>
<dbReference type="InterPro" id="IPR029063">
    <property type="entry name" value="SAM-dependent_MTases_sf"/>
</dbReference>
<gene>
    <name evidence="12" type="ORF">BSL78_28740</name>
</gene>
<dbReference type="GO" id="GO:0005759">
    <property type="term" value="C:mitochondrial matrix"/>
    <property type="evidence" value="ECO:0007669"/>
    <property type="project" value="UniProtKB-ARBA"/>
</dbReference>
<protein>
    <recommendedName>
        <fullName evidence="9">rRNA methyltransferase 2, mitochondrial</fullName>
    </recommendedName>
</protein>
<evidence type="ECO:0000256" key="10">
    <source>
        <dbReference type="PIRSR" id="PIRSR005461-1"/>
    </source>
</evidence>
<dbReference type="AlphaFoldDB" id="A0A2G8JFD4"/>